<sequence>MLTLCLLLLLFSSAVTHTQQHSSAVCCGMLLQRSSLPLPPSLTCTLFPISISVLSFFPPRSPSSTNPKTEGVHNSAQTGLSSFIATFLPYISSPHAVKWLRSSCHPSHQQRLQGDELTVGK</sequence>
<proteinExistence type="predicted"/>
<organism evidence="2 3">
    <name type="scientific">Ataeniobius toweri</name>
    <dbReference type="NCBI Taxonomy" id="208326"/>
    <lineage>
        <taxon>Eukaryota</taxon>
        <taxon>Metazoa</taxon>
        <taxon>Chordata</taxon>
        <taxon>Craniata</taxon>
        <taxon>Vertebrata</taxon>
        <taxon>Euteleostomi</taxon>
        <taxon>Actinopterygii</taxon>
        <taxon>Neopterygii</taxon>
        <taxon>Teleostei</taxon>
        <taxon>Neoteleostei</taxon>
        <taxon>Acanthomorphata</taxon>
        <taxon>Ovalentaria</taxon>
        <taxon>Atherinomorphae</taxon>
        <taxon>Cyprinodontiformes</taxon>
        <taxon>Goodeidae</taxon>
        <taxon>Ataeniobius</taxon>
    </lineage>
</organism>
<dbReference type="Proteomes" id="UP001345963">
    <property type="component" value="Unassembled WGS sequence"/>
</dbReference>
<keyword evidence="3" id="KW-1185">Reference proteome</keyword>
<keyword evidence="1" id="KW-0732">Signal</keyword>
<dbReference type="EMBL" id="JAHUTI010011146">
    <property type="protein sequence ID" value="MED6235995.1"/>
    <property type="molecule type" value="Genomic_DNA"/>
</dbReference>
<evidence type="ECO:0000256" key="1">
    <source>
        <dbReference type="SAM" id="SignalP"/>
    </source>
</evidence>
<evidence type="ECO:0000313" key="3">
    <source>
        <dbReference type="Proteomes" id="UP001345963"/>
    </source>
</evidence>
<accession>A0ABU7AF05</accession>
<gene>
    <name evidence="2" type="ORF">ATANTOWER_002977</name>
</gene>
<name>A0ABU7AF05_9TELE</name>
<comment type="caution">
    <text evidence="2">The sequence shown here is derived from an EMBL/GenBank/DDBJ whole genome shotgun (WGS) entry which is preliminary data.</text>
</comment>
<reference evidence="2 3" key="1">
    <citation type="submission" date="2021-07" db="EMBL/GenBank/DDBJ databases">
        <authorList>
            <person name="Palmer J.M."/>
        </authorList>
    </citation>
    <scope>NUCLEOTIDE SEQUENCE [LARGE SCALE GENOMIC DNA]</scope>
    <source>
        <strain evidence="2 3">AT_MEX2019</strain>
        <tissue evidence="2">Muscle</tissue>
    </source>
</reference>
<protein>
    <recommendedName>
        <fullName evidence="4">Secreted protein</fullName>
    </recommendedName>
</protein>
<evidence type="ECO:0008006" key="4">
    <source>
        <dbReference type="Google" id="ProtNLM"/>
    </source>
</evidence>
<feature type="chain" id="PRO_5046355144" description="Secreted protein" evidence="1">
    <location>
        <begin position="19"/>
        <end position="121"/>
    </location>
</feature>
<evidence type="ECO:0000313" key="2">
    <source>
        <dbReference type="EMBL" id="MED6235995.1"/>
    </source>
</evidence>
<feature type="signal peptide" evidence="1">
    <location>
        <begin position="1"/>
        <end position="18"/>
    </location>
</feature>